<sequence>MNVNRSLTKCEAGIYGSQGRCYGKVRKVLQKCRNVAVNGKCMIIFRTPLNILNLTIDLFLILMGVQGPLAHRGPFHLKQLKLPQHASACTHTHMHTHNTAIFTCSKLAVKTMHYLNSYKPSQPTLSSISFMSQSSTNPGIIYCVHLYISLMKYKYFKCPIESTVEKLFHKLWLTF</sequence>
<name>A0A0E9X6K2_ANGAN</name>
<reference evidence="1" key="2">
    <citation type="journal article" date="2015" name="Fish Shellfish Immunol.">
        <title>Early steps in the European eel (Anguilla anguilla)-Vibrio vulnificus interaction in the gills: Role of the RtxA13 toxin.</title>
        <authorList>
            <person name="Callol A."/>
            <person name="Pajuelo D."/>
            <person name="Ebbesson L."/>
            <person name="Teles M."/>
            <person name="MacKenzie S."/>
            <person name="Amaro C."/>
        </authorList>
    </citation>
    <scope>NUCLEOTIDE SEQUENCE</scope>
</reference>
<organism evidence="1">
    <name type="scientific">Anguilla anguilla</name>
    <name type="common">European freshwater eel</name>
    <name type="synonym">Muraena anguilla</name>
    <dbReference type="NCBI Taxonomy" id="7936"/>
    <lineage>
        <taxon>Eukaryota</taxon>
        <taxon>Metazoa</taxon>
        <taxon>Chordata</taxon>
        <taxon>Craniata</taxon>
        <taxon>Vertebrata</taxon>
        <taxon>Euteleostomi</taxon>
        <taxon>Actinopterygii</taxon>
        <taxon>Neopterygii</taxon>
        <taxon>Teleostei</taxon>
        <taxon>Anguilliformes</taxon>
        <taxon>Anguillidae</taxon>
        <taxon>Anguilla</taxon>
    </lineage>
</organism>
<protein>
    <submittedName>
        <fullName evidence="1">Uncharacterized protein</fullName>
    </submittedName>
</protein>
<proteinExistence type="predicted"/>
<dbReference type="AlphaFoldDB" id="A0A0E9X6K2"/>
<evidence type="ECO:0000313" key="1">
    <source>
        <dbReference type="EMBL" id="JAH98096.1"/>
    </source>
</evidence>
<dbReference type="EMBL" id="GBXM01010481">
    <property type="protein sequence ID" value="JAH98096.1"/>
    <property type="molecule type" value="Transcribed_RNA"/>
</dbReference>
<reference evidence="1" key="1">
    <citation type="submission" date="2014-11" db="EMBL/GenBank/DDBJ databases">
        <authorList>
            <person name="Amaro Gonzalez C."/>
        </authorList>
    </citation>
    <scope>NUCLEOTIDE SEQUENCE</scope>
</reference>
<accession>A0A0E9X6K2</accession>